<dbReference type="RefSeq" id="WP_284487216.1">
    <property type="nucleotide sequence ID" value="NZ_JASNJE010000034.1"/>
</dbReference>
<dbReference type="Proteomes" id="UP001227126">
    <property type="component" value="Unassembled WGS sequence"/>
</dbReference>
<dbReference type="InterPro" id="IPR051601">
    <property type="entry name" value="Serine_prot/Carboxylest_S33"/>
</dbReference>
<keyword evidence="6" id="KW-1185">Reference proteome</keyword>
<dbReference type="PANTHER" id="PTHR43248:SF25">
    <property type="entry name" value="AB HYDROLASE-1 DOMAIN-CONTAINING PROTEIN-RELATED"/>
    <property type="match status" value="1"/>
</dbReference>
<evidence type="ECO:0000259" key="3">
    <source>
        <dbReference type="Pfam" id="PF00561"/>
    </source>
</evidence>
<dbReference type="SUPFAM" id="SSF53474">
    <property type="entry name" value="alpha/beta-Hydrolases"/>
    <property type="match status" value="1"/>
</dbReference>
<dbReference type="InterPro" id="IPR013595">
    <property type="entry name" value="Pept_S33_TAP-like_C"/>
</dbReference>
<reference evidence="5 6" key="1">
    <citation type="submission" date="2023-05" db="EMBL/GenBank/DDBJ databases">
        <title>Sedimentitalea sp. nov. JM2-8.</title>
        <authorList>
            <person name="Huang J."/>
        </authorList>
    </citation>
    <scope>NUCLEOTIDE SEQUENCE [LARGE SCALE GENOMIC DNA]</scope>
    <source>
        <strain evidence="5 6">JM2-8</strain>
    </source>
</reference>
<comment type="similarity">
    <text evidence="1">Belongs to the peptidase S33 family.</text>
</comment>
<evidence type="ECO:0000313" key="5">
    <source>
        <dbReference type="EMBL" id="MDK3075290.1"/>
    </source>
</evidence>
<dbReference type="InterPro" id="IPR000073">
    <property type="entry name" value="AB_hydrolase_1"/>
</dbReference>
<organism evidence="5 6">
    <name type="scientific">Sedimentitalea xiamensis</name>
    <dbReference type="NCBI Taxonomy" id="3050037"/>
    <lineage>
        <taxon>Bacteria</taxon>
        <taxon>Pseudomonadati</taxon>
        <taxon>Pseudomonadota</taxon>
        <taxon>Alphaproteobacteria</taxon>
        <taxon>Rhodobacterales</taxon>
        <taxon>Paracoccaceae</taxon>
        <taxon>Sedimentitalea</taxon>
    </lineage>
</organism>
<feature type="domain" description="AB hydrolase-1" evidence="3">
    <location>
        <begin position="93"/>
        <end position="241"/>
    </location>
</feature>
<dbReference type="PANTHER" id="PTHR43248">
    <property type="entry name" value="2-SUCCINYL-6-HYDROXY-2,4-CYCLOHEXADIENE-1-CARBOXYLATE SYNTHASE"/>
    <property type="match status" value="1"/>
</dbReference>
<dbReference type="Pfam" id="PF00561">
    <property type="entry name" value="Abhydrolase_1"/>
    <property type="match status" value="1"/>
</dbReference>
<dbReference type="Gene3D" id="3.40.50.1820">
    <property type="entry name" value="alpha/beta hydrolase"/>
    <property type="match status" value="1"/>
</dbReference>
<comment type="caution">
    <text evidence="5">The sequence shown here is derived from an EMBL/GenBank/DDBJ whole genome shotgun (WGS) entry which is preliminary data.</text>
</comment>
<gene>
    <name evidence="5" type="ORF">QO034_19600</name>
</gene>
<name>A0ABT7FJX4_9RHOB</name>
<dbReference type="InterPro" id="IPR029058">
    <property type="entry name" value="AB_hydrolase_fold"/>
</dbReference>
<feature type="domain" description="Peptidase S33 tripeptidyl aminopeptidase-like C-terminal" evidence="4">
    <location>
        <begin position="554"/>
        <end position="640"/>
    </location>
</feature>
<dbReference type="EMBL" id="JASNJE010000034">
    <property type="protein sequence ID" value="MDK3075290.1"/>
    <property type="molecule type" value="Genomic_DNA"/>
</dbReference>
<evidence type="ECO:0000256" key="1">
    <source>
        <dbReference type="ARBA" id="ARBA00010088"/>
    </source>
</evidence>
<proteinExistence type="inferred from homology"/>
<protein>
    <submittedName>
        <fullName evidence="5">Alpha/beta fold hydrolase</fullName>
    </submittedName>
</protein>
<sequence>MTAEDIIALVASLIAGEPDPSHFPNLTDGSADPAYVTEITPCARPVAPAEIEGETVICGTVTVPEDHDAPEGRQMNLSWIVYKAHSLSPAPDPVVYLHGGPGGGTVRNVHAVSQFFDHLRQRRDIVSFDQRGVDASAPDMDCFGTIADNLDESVRSFAGEELPDLPVDFTRSCLEEIVGRGVDIKKINTTQNARDVGAVMSALGYPAYNIYGVSYGTKLTLEVMRQELPGIRSIVLDGVAPPQVNLYDSLITPYAESFDNTFGPCERDPVCAEAYPGITARFYALLDSMMEEPVEVMGQPYPGIRLFLDIKGRNDRRSQNPNKISTYLPLMVAQLEEGDTTLLTQMVSGQIPPQVAADSLVAQASAAGLSGDEQALVVAATTAAQVIEANTAMAQQAIRQLESDIAADRANVGLAELFDDIMDEAIRALPSRDDRLAVGRDYLNLRFAEPEKTALLDLVTTHFSGSTASQLAALTLSMDDADVARVFELIGLDNQALEDGVEGDFESYLFACQEDFVDGFNSLEGVKAETESLPFGPLMTQLLINEVPTFFDVCEQVFTPVPRDNWLEPVKSDQRVLVMNGEIDTQTSGAWGAVAAETLINAQNLVFPESGHGTILFSQCARDITEAFIENPEGTIDTSCIADLRPPVMLPDGNLHPLPL</sequence>
<accession>A0ABT7FJX4</accession>
<evidence type="ECO:0000259" key="4">
    <source>
        <dbReference type="Pfam" id="PF08386"/>
    </source>
</evidence>
<keyword evidence="2 5" id="KW-0378">Hydrolase</keyword>
<evidence type="ECO:0000313" key="6">
    <source>
        <dbReference type="Proteomes" id="UP001227126"/>
    </source>
</evidence>
<dbReference type="Pfam" id="PF08386">
    <property type="entry name" value="Abhydrolase_4"/>
    <property type="match status" value="1"/>
</dbReference>
<dbReference type="GO" id="GO:0016787">
    <property type="term" value="F:hydrolase activity"/>
    <property type="evidence" value="ECO:0007669"/>
    <property type="project" value="UniProtKB-KW"/>
</dbReference>
<evidence type="ECO:0000256" key="2">
    <source>
        <dbReference type="ARBA" id="ARBA00022801"/>
    </source>
</evidence>